<keyword evidence="3" id="KW-0862">Zinc</keyword>
<keyword evidence="2" id="KW-0479">Metal-binding</keyword>
<comment type="subcellular location">
    <subcellularLocation>
        <location evidence="1">Nucleus</location>
    </subcellularLocation>
</comment>
<evidence type="ECO:0000313" key="8">
    <source>
        <dbReference type="Proteomes" id="UP000422736"/>
    </source>
</evidence>
<dbReference type="SMART" id="SM00906">
    <property type="entry name" value="Fungal_trans"/>
    <property type="match status" value="1"/>
</dbReference>
<protein>
    <submittedName>
        <fullName evidence="7">GAL4-like Zn2Cys6 binuclear cluster DNA-binding domain</fullName>
    </submittedName>
</protein>
<keyword evidence="8" id="KW-1185">Reference proteome</keyword>
<dbReference type="InterPro" id="IPR001138">
    <property type="entry name" value="Zn2Cys6_DnaBD"/>
</dbReference>
<feature type="region of interest" description="Disordered" evidence="5">
    <location>
        <begin position="149"/>
        <end position="197"/>
    </location>
</feature>
<dbReference type="EMBL" id="CP015056">
    <property type="protein sequence ID" value="QGN15328.1"/>
    <property type="molecule type" value="Genomic_DNA"/>
</dbReference>
<dbReference type="PANTHER" id="PTHR31001:SF90">
    <property type="entry name" value="CENTROMERE DNA-BINDING PROTEIN COMPLEX CBF3 SUBUNIT B"/>
    <property type="match status" value="1"/>
</dbReference>
<evidence type="ECO:0000259" key="6">
    <source>
        <dbReference type="PROSITE" id="PS50048"/>
    </source>
</evidence>
<feature type="compositionally biased region" description="Polar residues" evidence="5">
    <location>
        <begin position="1"/>
        <end position="11"/>
    </location>
</feature>
<dbReference type="InterPro" id="IPR036864">
    <property type="entry name" value="Zn2-C6_fun-type_DNA-bd_sf"/>
</dbReference>
<feature type="region of interest" description="Disordered" evidence="5">
    <location>
        <begin position="1"/>
        <end position="22"/>
    </location>
</feature>
<evidence type="ECO:0000256" key="3">
    <source>
        <dbReference type="ARBA" id="ARBA00022833"/>
    </source>
</evidence>
<dbReference type="CDD" id="cd12148">
    <property type="entry name" value="fungal_TF_MHR"/>
    <property type="match status" value="1"/>
</dbReference>
<dbReference type="SUPFAM" id="SSF57701">
    <property type="entry name" value="Zn2/Cys6 DNA-binding domain"/>
    <property type="match status" value="1"/>
</dbReference>
<proteinExistence type="predicted"/>
<dbReference type="Proteomes" id="UP000422736">
    <property type="component" value="Chromosome 3"/>
</dbReference>
<evidence type="ECO:0000313" key="7">
    <source>
        <dbReference type="EMBL" id="QGN15328.1"/>
    </source>
</evidence>
<reference evidence="7 8" key="1">
    <citation type="submission" date="2016-03" db="EMBL/GenBank/DDBJ databases">
        <title>How can Kluyveromyces marxianus grow so fast - potential evolutionary course in Saccharomyces Complex revealed by comparative genomics.</title>
        <authorList>
            <person name="Mo W."/>
            <person name="Lu W."/>
            <person name="Yang X."/>
            <person name="Qi J."/>
            <person name="Lv H."/>
        </authorList>
    </citation>
    <scope>NUCLEOTIDE SEQUENCE [LARGE SCALE GENOMIC DNA]</scope>
    <source>
        <strain evidence="7 8">FIM1</strain>
    </source>
</reference>
<evidence type="ECO:0000256" key="4">
    <source>
        <dbReference type="ARBA" id="ARBA00023242"/>
    </source>
</evidence>
<evidence type="ECO:0000256" key="5">
    <source>
        <dbReference type="SAM" id="MobiDB-lite"/>
    </source>
</evidence>
<dbReference type="PROSITE" id="PS50048">
    <property type="entry name" value="ZN2_CY6_FUNGAL_2"/>
    <property type="match status" value="1"/>
</dbReference>
<dbReference type="Pfam" id="PF00172">
    <property type="entry name" value="Zn_clus"/>
    <property type="match status" value="1"/>
</dbReference>
<dbReference type="Pfam" id="PF04082">
    <property type="entry name" value="Fungal_trans"/>
    <property type="match status" value="1"/>
</dbReference>
<organism evidence="7 8">
    <name type="scientific">Kluyveromyces marxianus</name>
    <name type="common">Yeast</name>
    <name type="synonym">Candida kefyr</name>
    <dbReference type="NCBI Taxonomy" id="4911"/>
    <lineage>
        <taxon>Eukaryota</taxon>
        <taxon>Fungi</taxon>
        <taxon>Dikarya</taxon>
        <taxon>Ascomycota</taxon>
        <taxon>Saccharomycotina</taxon>
        <taxon>Saccharomycetes</taxon>
        <taxon>Saccharomycetales</taxon>
        <taxon>Saccharomycetaceae</taxon>
        <taxon>Kluyveromyces</taxon>
    </lineage>
</organism>
<gene>
    <name evidence="7" type="ORF">FIM1_2017</name>
</gene>
<evidence type="ECO:0000256" key="2">
    <source>
        <dbReference type="ARBA" id="ARBA00022723"/>
    </source>
</evidence>
<evidence type="ECO:0000256" key="1">
    <source>
        <dbReference type="ARBA" id="ARBA00004123"/>
    </source>
</evidence>
<keyword evidence="4" id="KW-0539">Nucleus</keyword>
<dbReference type="PROSITE" id="PS00463">
    <property type="entry name" value="ZN2_CY6_FUNGAL_1"/>
    <property type="match status" value="1"/>
</dbReference>
<sequence>MDSEGVSSSNDDGGVRHLNNGEKLIPMKDKSALVLDDGKIYKIQHKRQRQILSCVACHKRKIKCDRIRPTCGSCHKNEWQCTYFVNARVSRGGSSSKLDDETQVVPNKASKEELLKVIEKAKQLEMQQGEKLISDQKVQQQRSRVKRVRKASKDIGVRETGGKKDGLINETEGNNNGKNKCTNANANASSHAGSDISDSARSIEDSVYYKNKSMLDFNKKLESSASDVLKLVWDLLPSIERANELYVIYTQNIHMILPLIDLQHFENDHHQFWESVTSGESLKQPDFLLLLFPILYASVKSLYHLLDKEQSQGLLQEMSQYKTACLRLYSAFDFPNKYSIKILTGFVLLNSVIENPSVTTIAQLTRLCQRARLTKDPLLLGLSDSSVVQSKRILFWQIFQLDTMTSLHNNLSPLIKLDEFDTSLPVEVINGTLNPSICYINANYRFVLLLNELCQKRGSFSGIKERIVDLHVCCMGSALSLNNHLSTHRLSLHEAKFIQWAMYMLNTLADRSLLLLHINIISTSIPTLHNRKLLKKDIRMCDDPIVESGYGKDYNVIQTILNNSGNLDLTSHNQTKKPMVYNFENLTNNLVPASLHFLDEFVKYHSTNRYACFNWELLVGNMPINAITFALKMLALDANRAEKLGRRLVLNTDLRYILLSKAIPIVEDRLDIETAISKNCFRLAKLLFQLLVVKFGNSNAEPIPNKYDITYSTSKDVPQPTLNQDLEEEKSSMPNGFPLKSDGRSNVTYIMNNSIPSPRNTVLDILSKDVNGQGNNGHEELFDDTFFFSGNLIYNSELLDGDNNITASCAQIAPRTMKAISSHEFDMKATPHTTTPWDEIPYFISEQTQDQIRNNTDIVQQPNSFSLPPASVTSKKEEEIKAIYKKVQDYIILFNSSNNELEYVASGDEYYREFENALLEVLCGILTQS</sequence>
<dbReference type="InterPro" id="IPR050613">
    <property type="entry name" value="Sec_Metabolite_Reg"/>
</dbReference>
<dbReference type="Gene3D" id="4.10.240.10">
    <property type="entry name" value="Zn(2)-C6 fungal-type DNA-binding domain"/>
    <property type="match status" value="1"/>
</dbReference>
<reference evidence="7 8" key="2">
    <citation type="submission" date="2019-11" db="EMBL/GenBank/DDBJ databases">
        <authorList>
            <person name="Lu H."/>
        </authorList>
    </citation>
    <scope>NUCLEOTIDE SEQUENCE [LARGE SCALE GENOMIC DNA]</scope>
    <source>
        <strain evidence="7 8">FIM1</strain>
    </source>
</reference>
<dbReference type="InterPro" id="IPR007219">
    <property type="entry name" value="XnlR_reg_dom"/>
</dbReference>
<feature type="compositionally biased region" description="Low complexity" evidence="5">
    <location>
        <begin position="169"/>
        <end position="188"/>
    </location>
</feature>
<dbReference type="SMART" id="SM00066">
    <property type="entry name" value="GAL4"/>
    <property type="match status" value="1"/>
</dbReference>
<feature type="compositionally biased region" description="Basic and acidic residues" evidence="5">
    <location>
        <begin position="151"/>
        <end position="167"/>
    </location>
</feature>
<feature type="domain" description="Zn(2)-C6 fungal-type" evidence="6">
    <location>
        <begin position="53"/>
        <end position="83"/>
    </location>
</feature>
<accession>A0ABX6EW38</accession>
<name>A0ABX6EW38_KLUMA</name>
<dbReference type="PANTHER" id="PTHR31001">
    <property type="entry name" value="UNCHARACTERIZED TRANSCRIPTIONAL REGULATORY PROTEIN"/>
    <property type="match status" value="1"/>
</dbReference>
<dbReference type="CDD" id="cd00067">
    <property type="entry name" value="GAL4"/>
    <property type="match status" value="1"/>
</dbReference>